<dbReference type="EMBL" id="MHQS01000015">
    <property type="protein sequence ID" value="OHA08525.1"/>
    <property type="molecule type" value="Genomic_DNA"/>
</dbReference>
<evidence type="ECO:0000313" key="1">
    <source>
        <dbReference type="EMBL" id="OHA08525.1"/>
    </source>
</evidence>
<evidence type="ECO:0000313" key="2">
    <source>
        <dbReference type="Proteomes" id="UP000176705"/>
    </source>
</evidence>
<organism evidence="1 2">
    <name type="scientific">Candidatus Sungbacteria bacterium RIFCSPLOWO2_01_FULL_59_16</name>
    <dbReference type="NCBI Taxonomy" id="1802280"/>
    <lineage>
        <taxon>Bacteria</taxon>
        <taxon>Candidatus Sungiibacteriota</taxon>
    </lineage>
</organism>
<gene>
    <name evidence="1" type="ORF">A3B37_00290</name>
</gene>
<reference evidence="1 2" key="1">
    <citation type="journal article" date="2016" name="Nat. Commun.">
        <title>Thousands of microbial genomes shed light on interconnected biogeochemical processes in an aquifer system.</title>
        <authorList>
            <person name="Anantharaman K."/>
            <person name="Brown C.T."/>
            <person name="Hug L.A."/>
            <person name="Sharon I."/>
            <person name="Castelle C.J."/>
            <person name="Probst A.J."/>
            <person name="Thomas B.C."/>
            <person name="Singh A."/>
            <person name="Wilkins M.J."/>
            <person name="Karaoz U."/>
            <person name="Brodie E.L."/>
            <person name="Williams K.H."/>
            <person name="Hubbard S.S."/>
            <person name="Banfield J.F."/>
        </authorList>
    </citation>
    <scope>NUCLEOTIDE SEQUENCE [LARGE SCALE GENOMIC DNA]</scope>
</reference>
<protein>
    <submittedName>
        <fullName evidence="1">Uncharacterized protein</fullName>
    </submittedName>
</protein>
<dbReference type="Proteomes" id="UP000176705">
    <property type="component" value="Unassembled WGS sequence"/>
</dbReference>
<sequence>MVIFVAAIFILAVVYSVFSATTISSSAISTDGTLSVTGISTLTGAVYASSTLQATDDGLFYDQLSAGASTNTPTTTFNVTGSGYLTAGLGIGFATTGTGALHATGLGVIRGRLGLNGTTSPYQELGVEGDAALNSQATTTMSLESTSATQGGCIEFEQASTVEEAGGQLPANRWIRIYPGRGSMVTASSTNSSIGLVIERGRCQ</sequence>
<accession>A0A1G2LA75</accession>
<dbReference type="AlphaFoldDB" id="A0A1G2LA75"/>
<dbReference type="STRING" id="1802280.A3B37_00290"/>
<comment type="caution">
    <text evidence="1">The sequence shown here is derived from an EMBL/GenBank/DDBJ whole genome shotgun (WGS) entry which is preliminary data.</text>
</comment>
<proteinExistence type="predicted"/>
<name>A0A1G2LA75_9BACT</name>